<organism evidence="1">
    <name type="scientific">mine drainage metagenome</name>
    <dbReference type="NCBI Taxonomy" id="410659"/>
    <lineage>
        <taxon>unclassified sequences</taxon>
        <taxon>metagenomes</taxon>
        <taxon>ecological metagenomes</taxon>
    </lineage>
</organism>
<dbReference type="InterPro" id="IPR014729">
    <property type="entry name" value="Rossmann-like_a/b/a_fold"/>
</dbReference>
<sequence length="122" mass="13339">MADLSYVRKLSVEPGAVVAERDLEHEVEVLHARFPVVVTVGQEINTPRLPTFMSNLKASKKAIRQLGPGEVNLAASSLAPVQKTVRVAVPQVPRKQIPITGNSPDDLARELLSRLRSEGVWP</sequence>
<reference evidence="1" key="1">
    <citation type="submission" date="2013-08" db="EMBL/GenBank/DDBJ databases">
        <authorList>
            <person name="Mendez C."/>
            <person name="Richter M."/>
            <person name="Ferrer M."/>
            <person name="Sanchez J."/>
        </authorList>
    </citation>
    <scope>NUCLEOTIDE SEQUENCE</scope>
</reference>
<dbReference type="SUPFAM" id="SSF52402">
    <property type="entry name" value="Adenine nucleotide alpha hydrolases-like"/>
    <property type="match status" value="1"/>
</dbReference>
<evidence type="ECO:0000313" key="1">
    <source>
        <dbReference type="EMBL" id="EQD30402.1"/>
    </source>
</evidence>
<gene>
    <name evidence="1" type="ORF">B1B_18419</name>
</gene>
<protein>
    <submittedName>
        <fullName evidence="1">Electron transfer flavoprotein beta-subunit</fullName>
    </submittedName>
</protein>
<dbReference type="EMBL" id="AUZY01012324">
    <property type="protein sequence ID" value="EQD30402.1"/>
    <property type="molecule type" value="Genomic_DNA"/>
</dbReference>
<accession>T0YEX6</accession>
<dbReference type="PANTHER" id="PTHR21294:SF20">
    <property type="entry name" value="ELECTRON TRANSFER FLAVOPROTEIN, SUBUNIT BETA (ETFB)"/>
    <property type="match status" value="1"/>
</dbReference>
<reference evidence="1" key="2">
    <citation type="journal article" date="2014" name="ISME J.">
        <title>Microbial stratification in low pH oxic and suboxic macroscopic growths along an acid mine drainage.</title>
        <authorList>
            <person name="Mendez-Garcia C."/>
            <person name="Mesa V."/>
            <person name="Sprenger R.R."/>
            <person name="Richter M."/>
            <person name="Diez M.S."/>
            <person name="Solano J."/>
            <person name="Bargiela R."/>
            <person name="Golyshina O.V."/>
            <person name="Manteca A."/>
            <person name="Ramos J.L."/>
            <person name="Gallego J.R."/>
            <person name="Llorente I."/>
            <person name="Martins Dos Santos V.A."/>
            <person name="Jensen O.N."/>
            <person name="Pelaez A.I."/>
            <person name="Sanchez J."/>
            <person name="Ferrer M."/>
        </authorList>
    </citation>
    <scope>NUCLEOTIDE SEQUENCE</scope>
</reference>
<dbReference type="GO" id="GO:0009055">
    <property type="term" value="F:electron transfer activity"/>
    <property type="evidence" value="ECO:0007669"/>
    <property type="project" value="InterPro"/>
</dbReference>
<dbReference type="AlphaFoldDB" id="T0YEX6"/>
<dbReference type="InterPro" id="IPR012255">
    <property type="entry name" value="ETF_b"/>
</dbReference>
<name>T0YEX6_9ZZZZ</name>
<comment type="caution">
    <text evidence="1">The sequence shown here is derived from an EMBL/GenBank/DDBJ whole genome shotgun (WGS) entry which is preliminary data.</text>
</comment>
<dbReference type="PANTHER" id="PTHR21294">
    <property type="entry name" value="ELECTRON TRANSFER FLAVOPROTEIN BETA-SUBUNIT"/>
    <property type="match status" value="1"/>
</dbReference>
<dbReference type="Gene3D" id="3.40.50.620">
    <property type="entry name" value="HUPs"/>
    <property type="match status" value="1"/>
</dbReference>
<proteinExistence type="predicted"/>